<evidence type="ECO:0000313" key="2">
    <source>
        <dbReference type="Proteomes" id="UP000479000"/>
    </source>
</evidence>
<proteinExistence type="predicted"/>
<feature type="non-terminal residue" evidence="1">
    <location>
        <position position="1"/>
    </location>
</feature>
<organism evidence="1 2">
    <name type="scientific">Nesidiocoris tenuis</name>
    <dbReference type="NCBI Taxonomy" id="355587"/>
    <lineage>
        <taxon>Eukaryota</taxon>
        <taxon>Metazoa</taxon>
        <taxon>Ecdysozoa</taxon>
        <taxon>Arthropoda</taxon>
        <taxon>Hexapoda</taxon>
        <taxon>Insecta</taxon>
        <taxon>Pterygota</taxon>
        <taxon>Neoptera</taxon>
        <taxon>Paraneoptera</taxon>
        <taxon>Hemiptera</taxon>
        <taxon>Heteroptera</taxon>
        <taxon>Panheteroptera</taxon>
        <taxon>Cimicomorpha</taxon>
        <taxon>Miridae</taxon>
        <taxon>Dicyphina</taxon>
        <taxon>Nesidiocoris</taxon>
    </lineage>
</organism>
<keyword evidence="2" id="KW-1185">Reference proteome</keyword>
<name>A0A6H5HHR0_9HEMI</name>
<dbReference type="Proteomes" id="UP000479000">
    <property type="component" value="Unassembled WGS sequence"/>
</dbReference>
<evidence type="ECO:0000313" key="1">
    <source>
        <dbReference type="EMBL" id="CAB0013435.1"/>
    </source>
</evidence>
<dbReference type="EMBL" id="CADCXU010026670">
    <property type="protein sequence ID" value="CAB0013435.1"/>
    <property type="molecule type" value="Genomic_DNA"/>
</dbReference>
<accession>A0A6H5HHR0</accession>
<reference evidence="1 2" key="1">
    <citation type="submission" date="2020-02" db="EMBL/GenBank/DDBJ databases">
        <authorList>
            <person name="Ferguson B K."/>
        </authorList>
    </citation>
    <scope>NUCLEOTIDE SEQUENCE [LARGE SCALE GENOMIC DNA]</scope>
</reference>
<dbReference type="AlphaFoldDB" id="A0A6H5HHR0"/>
<gene>
    <name evidence="1" type="ORF">NTEN_LOCUS18046</name>
</gene>
<protein>
    <submittedName>
        <fullName evidence="1">Uncharacterized protein</fullName>
    </submittedName>
</protein>
<sequence>NSSTCWRRMRPYQLRVPKIESDDLTINLKMVKSSIVLKMEFRRHFQVGELRWALVPLYPVTPLTCLLGRELRASKSNHLTAPDACA</sequence>